<dbReference type="Pfam" id="PF00378">
    <property type="entry name" value="ECH_1"/>
    <property type="match status" value="1"/>
</dbReference>
<protein>
    <submittedName>
        <fullName evidence="2">Enoyl-CoA-hydratase DpgB</fullName>
        <ecNumber evidence="2">4.2.1.17</ecNumber>
    </submittedName>
</protein>
<dbReference type="Proteomes" id="UP001183610">
    <property type="component" value="Unassembled WGS sequence"/>
</dbReference>
<dbReference type="SUPFAM" id="SSF52096">
    <property type="entry name" value="ClpP/crotonase"/>
    <property type="match status" value="1"/>
</dbReference>
<evidence type="ECO:0000313" key="3">
    <source>
        <dbReference type="Proteomes" id="UP001183607"/>
    </source>
</evidence>
<dbReference type="InterPro" id="IPR001753">
    <property type="entry name" value="Enoyl-CoA_hydra/iso"/>
</dbReference>
<accession>A0ABD5EDY9</accession>
<dbReference type="Gene3D" id="3.90.226.10">
    <property type="entry name" value="2-enoyl-CoA Hydratase, Chain A, domain 1"/>
    <property type="match status" value="1"/>
</dbReference>
<dbReference type="InterPro" id="IPR029045">
    <property type="entry name" value="ClpP/crotonase-like_dom_sf"/>
</dbReference>
<organism evidence="2 3">
    <name type="scientific">Streptomyces evansiae</name>
    <dbReference type="NCBI Taxonomy" id="3075535"/>
    <lineage>
        <taxon>Bacteria</taxon>
        <taxon>Bacillati</taxon>
        <taxon>Actinomycetota</taxon>
        <taxon>Actinomycetes</taxon>
        <taxon>Kitasatosporales</taxon>
        <taxon>Streptomycetaceae</taxon>
        <taxon>Streptomyces</taxon>
    </lineage>
</organism>
<keyword evidence="2" id="KW-0456">Lyase</keyword>
<reference evidence="3" key="1">
    <citation type="submission" date="2023-07" db="EMBL/GenBank/DDBJ databases">
        <title>30 novel species of actinomycetes from the DSMZ collection.</title>
        <authorList>
            <person name="Nouioui I."/>
        </authorList>
    </citation>
    <scope>NUCLEOTIDE SEQUENCE [LARGE SCALE GENOMIC DNA]</scope>
    <source>
        <strain evidence="3">DSM 41982</strain>
    </source>
</reference>
<dbReference type="AlphaFoldDB" id="A0ABD5EDY9"/>
<dbReference type="NCBIfam" id="NF042431">
    <property type="entry name" value="EnCoAhydt_DpgB"/>
    <property type="match status" value="1"/>
</dbReference>
<dbReference type="PANTHER" id="PTHR11941:SF54">
    <property type="entry name" value="ENOYL-COA HYDRATASE, MITOCHONDRIAL"/>
    <property type="match status" value="1"/>
</dbReference>
<dbReference type="Proteomes" id="UP001183607">
    <property type="component" value="Unassembled WGS sequence"/>
</dbReference>
<proteinExistence type="predicted"/>
<sequence>MLTASAHATVELTIDGAEDLTPPLVARVQDFCDRAEDADPGTPAVLRLGGAANGAAPLDVALVNKWERALRRVERLPVTTVAVVSGACGGLALEALLATDYRIATAGTSLTVPVRDGAAWPGMALYRLANQVGVAAVRRNVLFDEPLAAPAALSLGLLDRLVDDEAEAVSLVGALPKPGGAPGPLRQLLLEATTTTFEEALGRHLAACDRVLRGGER</sequence>
<dbReference type="GO" id="GO:0004300">
    <property type="term" value="F:enoyl-CoA hydratase activity"/>
    <property type="evidence" value="ECO:0007669"/>
    <property type="project" value="UniProtKB-EC"/>
</dbReference>
<name>A0ABD5EDY9_9ACTN</name>
<comment type="caution">
    <text evidence="2">The sequence shown here is derived from an EMBL/GenBank/DDBJ whole genome shotgun (WGS) entry which is preliminary data.</text>
</comment>
<evidence type="ECO:0000313" key="2">
    <source>
        <dbReference type="EMBL" id="MDT0419583.1"/>
    </source>
</evidence>
<reference evidence="2" key="2">
    <citation type="submission" date="2024-03" db="EMBL/GenBank/DDBJ databases">
        <title>30 novel species of actinomycetes from the DSMZ collection.</title>
        <authorList>
            <person name="Nouioui I."/>
        </authorList>
    </citation>
    <scope>NUCLEOTIDE SEQUENCE</scope>
    <source>
        <strain evidence="1 4">DSM 41979</strain>
        <strain evidence="2">DSM 41982</strain>
    </source>
</reference>
<evidence type="ECO:0000313" key="4">
    <source>
        <dbReference type="Proteomes" id="UP001183610"/>
    </source>
</evidence>
<keyword evidence="4" id="KW-1185">Reference proteome</keyword>
<evidence type="ECO:0000313" key="1">
    <source>
        <dbReference type="EMBL" id="MDT0413398.1"/>
    </source>
</evidence>
<dbReference type="PANTHER" id="PTHR11941">
    <property type="entry name" value="ENOYL-COA HYDRATASE-RELATED"/>
    <property type="match status" value="1"/>
</dbReference>
<dbReference type="EMBL" id="JAVRER010000088">
    <property type="protein sequence ID" value="MDT0419583.1"/>
    <property type="molecule type" value="Genomic_DNA"/>
</dbReference>
<dbReference type="CDD" id="cd06558">
    <property type="entry name" value="crotonase-like"/>
    <property type="match status" value="1"/>
</dbReference>
<gene>
    <name evidence="2" type="primary">dpgB</name>
    <name evidence="2" type="ORF">RM574_29335</name>
    <name evidence="1" type="ORF">RM698_30710</name>
</gene>
<dbReference type="EMBL" id="JAVRET010000133">
    <property type="protein sequence ID" value="MDT0413398.1"/>
    <property type="molecule type" value="Genomic_DNA"/>
</dbReference>
<dbReference type="EC" id="4.2.1.17" evidence="2"/>
<dbReference type="RefSeq" id="WP_007820647.1">
    <property type="nucleotide sequence ID" value="NZ_JAVRER010000088.1"/>
</dbReference>
<dbReference type="InterPro" id="IPR053545">
    <property type="entry name" value="Enoyl-CoA_hydratase-like"/>
</dbReference>